<gene>
    <name evidence="3" type="ordered locus">BVU_0460</name>
</gene>
<dbReference type="EMBL" id="CP000139">
    <property type="protein sequence ID" value="ABR38170.1"/>
    <property type="molecule type" value="Genomic_DNA"/>
</dbReference>
<evidence type="ECO:0000256" key="1">
    <source>
        <dbReference type="SAM" id="Coils"/>
    </source>
</evidence>
<evidence type="ECO:0008006" key="5">
    <source>
        <dbReference type="Google" id="ProtNLM"/>
    </source>
</evidence>
<feature type="transmembrane region" description="Helical" evidence="2">
    <location>
        <begin position="219"/>
        <end position="236"/>
    </location>
</feature>
<feature type="coiled-coil region" evidence="1">
    <location>
        <begin position="65"/>
        <end position="102"/>
    </location>
</feature>
<keyword evidence="2" id="KW-0812">Transmembrane</keyword>
<feature type="transmembrane region" description="Helical" evidence="2">
    <location>
        <begin position="193"/>
        <end position="212"/>
    </location>
</feature>
<reference evidence="3 4" key="1">
    <citation type="journal article" date="2007" name="PLoS Biol.">
        <title>Evolution of symbiotic bacteria in the distal human intestine.</title>
        <authorList>
            <person name="Xu J."/>
            <person name="Mahowald M.A."/>
            <person name="Ley R.E."/>
            <person name="Lozupone C.A."/>
            <person name="Hamady M."/>
            <person name="Martens E.C."/>
            <person name="Henrissat B."/>
            <person name="Coutinho P.M."/>
            <person name="Minx P."/>
            <person name="Latreille P."/>
            <person name="Cordum H."/>
            <person name="Van Brunt A."/>
            <person name="Kim K."/>
            <person name="Fulton R.S."/>
            <person name="Fulton L.A."/>
            <person name="Clifton S.W."/>
            <person name="Wilson R.K."/>
            <person name="Knight R.D."/>
            <person name="Gordon J.I."/>
        </authorList>
    </citation>
    <scope>NUCLEOTIDE SEQUENCE [LARGE SCALE GENOMIC DNA]</scope>
    <source>
        <strain evidence="4">ATCC 8482 / DSM 1447 / JCM 5826 / CCUG 4940 / NBRC 14291 / NCTC 11154</strain>
    </source>
</reference>
<proteinExistence type="predicted"/>
<evidence type="ECO:0000256" key="2">
    <source>
        <dbReference type="SAM" id="Phobius"/>
    </source>
</evidence>
<evidence type="ECO:0000313" key="4">
    <source>
        <dbReference type="Proteomes" id="UP000002861"/>
    </source>
</evidence>
<feature type="transmembrane region" description="Helical" evidence="2">
    <location>
        <begin position="107"/>
        <end position="125"/>
    </location>
</feature>
<dbReference type="PaxDb" id="435590-BVU_0460"/>
<organism evidence="3 4">
    <name type="scientific">Phocaeicola vulgatus (strain ATCC 8482 / DSM 1447 / JCM 5826 / CCUG 4940 / NBRC 14291 / NCTC 11154)</name>
    <name type="common">Bacteroides vulgatus</name>
    <dbReference type="NCBI Taxonomy" id="435590"/>
    <lineage>
        <taxon>Bacteria</taxon>
        <taxon>Pseudomonadati</taxon>
        <taxon>Bacteroidota</taxon>
        <taxon>Bacteroidia</taxon>
        <taxon>Bacteroidales</taxon>
        <taxon>Bacteroidaceae</taxon>
        <taxon>Phocaeicola</taxon>
    </lineage>
</organism>
<keyword evidence="2" id="KW-0472">Membrane</keyword>
<dbReference type="STRING" id="435590.BVU_0460"/>
<name>A6KXK6_PHOV8</name>
<dbReference type="KEGG" id="bvu:BVU_0460"/>
<sequence>MPAKCPSFLELAHLVISLLCGNKPVSYSYKLVYQSTLLVGTMGDSRLGNQLADDSHRKKHQILINHKLKRKNSMEERKLNEKESLELIAQMIQNTKNRLETNCGMPFLFWGYTTLFVSLLIWFLVVTTGNYYWQYLWFLLPIIAGTGTYLSTRNQQPGIKTHLDKVINYIWLVFGITGFLISMLAMFFWQLPILFIILLLMGMGTTLTGLVVGYKTVTICGTLGALSSIGCLFYPGPNQILIFAPVFIFMMVIPGHVLNHAARKQKKS</sequence>
<keyword evidence="2" id="KW-1133">Transmembrane helix</keyword>
<feature type="transmembrane region" description="Helical" evidence="2">
    <location>
        <begin position="166"/>
        <end position="187"/>
    </location>
</feature>
<feature type="transmembrane region" description="Helical" evidence="2">
    <location>
        <begin position="131"/>
        <end position="150"/>
    </location>
</feature>
<feature type="transmembrane region" description="Helical" evidence="2">
    <location>
        <begin position="242"/>
        <end position="262"/>
    </location>
</feature>
<dbReference type="AlphaFoldDB" id="A6KXK6"/>
<dbReference type="HOGENOM" id="CLU_090570_0_0_10"/>
<dbReference type="Proteomes" id="UP000002861">
    <property type="component" value="Chromosome"/>
</dbReference>
<dbReference type="eggNOG" id="ENOG502ZSWC">
    <property type="taxonomic scope" value="Bacteria"/>
</dbReference>
<keyword evidence="1" id="KW-0175">Coiled coil</keyword>
<evidence type="ECO:0000313" key="3">
    <source>
        <dbReference type="EMBL" id="ABR38170.1"/>
    </source>
</evidence>
<accession>A6KXK6</accession>
<protein>
    <recommendedName>
        <fullName evidence="5">Transmembrane protein</fullName>
    </recommendedName>
</protein>